<name>A0A162D155_9CRUS</name>
<dbReference type="EMBL" id="LRGB01005486">
    <property type="protein sequence ID" value="KZS02034.1"/>
    <property type="molecule type" value="Genomic_DNA"/>
</dbReference>
<evidence type="ECO:0000313" key="1">
    <source>
        <dbReference type="EMBL" id="KZS02034.1"/>
    </source>
</evidence>
<reference evidence="1 2" key="1">
    <citation type="submission" date="2016-03" db="EMBL/GenBank/DDBJ databases">
        <title>EvidentialGene: Evidence-directed Construction of Genes on Genomes.</title>
        <authorList>
            <person name="Gilbert D.G."/>
            <person name="Choi J.-H."/>
            <person name="Mockaitis K."/>
            <person name="Colbourne J."/>
            <person name="Pfrender M."/>
        </authorList>
    </citation>
    <scope>NUCLEOTIDE SEQUENCE [LARGE SCALE GENOMIC DNA]</scope>
    <source>
        <strain evidence="1 2">Xinb3</strain>
        <tissue evidence="1">Complete organism</tissue>
    </source>
</reference>
<sequence length="57" mass="6534">MKMEIESSILPDNSALKEYHLKEKWSLLIDNKTNKKQIWNDIATGLSEQGFLVRGGD</sequence>
<protein>
    <submittedName>
        <fullName evidence="1">Uncharacterized protein</fullName>
    </submittedName>
</protein>
<dbReference type="Proteomes" id="UP000076858">
    <property type="component" value="Unassembled WGS sequence"/>
</dbReference>
<comment type="caution">
    <text evidence="1">The sequence shown here is derived from an EMBL/GenBank/DDBJ whole genome shotgun (WGS) entry which is preliminary data.</text>
</comment>
<gene>
    <name evidence="1" type="ORF">APZ42_001082</name>
</gene>
<accession>A0A162D155</accession>
<dbReference type="AlphaFoldDB" id="A0A162D155"/>
<proteinExistence type="predicted"/>
<keyword evidence="2" id="KW-1185">Reference proteome</keyword>
<evidence type="ECO:0000313" key="2">
    <source>
        <dbReference type="Proteomes" id="UP000076858"/>
    </source>
</evidence>
<organism evidence="1 2">
    <name type="scientific">Daphnia magna</name>
    <dbReference type="NCBI Taxonomy" id="35525"/>
    <lineage>
        <taxon>Eukaryota</taxon>
        <taxon>Metazoa</taxon>
        <taxon>Ecdysozoa</taxon>
        <taxon>Arthropoda</taxon>
        <taxon>Crustacea</taxon>
        <taxon>Branchiopoda</taxon>
        <taxon>Diplostraca</taxon>
        <taxon>Cladocera</taxon>
        <taxon>Anomopoda</taxon>
        <taxon>Daphniidae</taxon>
        <taxon>Daphnia</taxon>
    </lineage>
</organism>